<feature type="compositionally biased region" description="Basic and acidic residues" evidence="9">
    <location>
        <begin position="310"/>
        <end position="350"/>
    </location>
</feature>
<dbReference type="SUPFAM" id="SSF53335">
    <property type="entry name" value="S-adenosyl-L-methionine-dependent methyltransferases"/>
    <property type="match status" value="1"/>
</dbReference>
<dbReference type="GO" id="GO:0008170">
    <property type="term" value="F:N-methyltransferase activity"/>
    <property type="evidence" value="ECO:0007669"/>
    <property type="project" value="InterPro"/>
</dbReference>
<accession>A0A1V1PGF2</accession>
<proteinExistence type="inferred from homology"/>
<dbReference type="InterPro" id="IPR029063">
    <property type="entry name" value="SAM-dependent_MTases_sf"/>
</dbReference>
<keyword evidence="6" id="KW-0238">DNA-binding</keyword>
<keyword evidence="3 11" id="KW-0808">Transferase</keyword>
<dbReference type="GO" id="GO:0003677">
    <property type="term" value="F:DNA binding"/>
    <property type="evidence" value="ECO:0007669"/>
    <property type="project" value="UniProtKB-KW"/>
</dbReference>
<protein>
    <recommendedName>
        <fullName evidence="8">Methyltransferase</fullName>
        <ecNumber evidence="8">2.1.1.-</ecNumber>
    </recommendedName>
</protein>
<dbReference type="GO" id="GO:0015667">
    <property type="term" value="F:site-specific DNA-methyltransferase (cytosine-N4-specific) activity"/>
    <property type="evidence" value="ECO:0007669"/>
    <property type="project" value="UniProtKB-EC"/>
</dbReference>
<dbReference type="GO" id="GO:0009307">
    <property type="term" value="P:DNA restriction-modification system"/>
    <property type="evidence" value="ECO:0007669"/>
    <property type="project" value="UniProtKB-KW"/>
</dbReference>
<evidence type="ECO:0000313" key="12">
    <source>
        <dbReference type="Proteomes" id="UP000189670"/>
    </source>
</evidence>
<evidence type="ECO:0000259" key="10">
    <source>
        <dbReference type="Pfam" id="PF01555"/>
    </source>
</evidence>
<comment type="similarity">
    <text evidence="1">Belongs to the N(4)/N(6)-methyltransferase family. N(4) subfamily.</text>
</comment>
<keyword evidence="2 11" id="KW-0489">Methyltransferase</keyword>
<dbReference type="EMBL" id="ATBP01000035">
    <property type="protein sequence ID" value="ETR73868.1"/>
    <property type="molecule type" value="Genomic_DNA"/>
</dbReference>
<comment type="catalytic activity">
    <reaction evidence="7">
        <text>a 2'-deoxycytidine in DNA + S-adenosyl-L-methionine = an N(4)-methyl-2'-deoxycytidine in DNA + S-adenosyl-L-homocysteine + H(+)</text>
        <dbReference type="Rhea" id="RHEA:16857"/>
        <dbReference type="Rhea" id="RHEA-COMP:11369"/>
        <dbReference type="Rhea" id="RHEA-COMP:13674"/>
        <dbReference type="ChEBI" id="CHEBI:15378"/>
        <dbReference type="ChEBI" id="CHEBI:57856"/>
        <dbReference type="ChEBI" id="CHEBI:59789"/>
        <dbReference type="ChEBI" id="CHEBI:85452"/>
        <dbReference type="ChEBI" id="CHEBI:137933"/>
        <dbReference type="EC" id="2.1.1.113"/>
    </reaction>
</comment>
<organism evidence="11 12">
    <name type="scientific">Candidatus Magnetoglobus multicellularis str. Araruama</name>
    <dbReference type="NCBI Taxonomy" id="890399"/>
    <lineage>
        <taxon>Bacteria</taxon>
        <taxon>Pseudomonadati</taxon>
        <taxon>Thermodesulfobacteriota</taxon>
        <taxon>Desulfobacteria</taxon>
        <taxon>Desulfobacterales</taxon>
        <taxon>Desulfobacteraceae</taxon>
        <taxon>Candidatus Magnetoglobus</taxon>
    </lineage>
</organism>
<dbReference type="AlphaFoldDB" id="A0A1V1PGF2"/>
<sequence length="362" mass="41985">MKKFFETKYGCIFHADSLEYMPMLKDSEVNLIMTSPPFGLVRKKDYGNADAHEYLDWFRPFAEQFNRILRDDGSLVIDIGGSWIPGQPTRSLYHYELMIMLCREYDFHLAQEFFWWNPSKLPTPAEWVNIRRIRVKDAINCIWWLSKTPWPKASNRRVLIPYSDSMKGLLKNGYKAKLRPSGHDISDKFSKDNGASIPPNLIAIANTESNSSYLNKCKENGIKPHPARFPIDLPEYFIRMLSDNGDFVFDPFGGSCVTGEASEKLKRKWVCVELEKEYIEGGKLRFPVKQIDRKAPTYNLSHPSALWNDVTKEKPLPSDGGKKRPKIENQTKRLKTDDKKHRSKAIREGTHKCQQSVQMRLF</sequence>
<evidence type="ECO:0000256" key="3">
    <source>
        <dbReference type="ARBA" id="ARBA00022679"/>
    </source>
</evidence>
<feature type="domain" description="DNA methylase N-4/N-6" evidence="10">
    <location>
        <begin position="29"/>
        <end position="280"/>
    </location>
</feature>
<dbReference type="Gene3D" id="3.40.50.150">
    <property type="entry name" value="Vaccinia Virus protein VP39"/>
    <property type="match status" value="1"/>
</dbReference>
<dbReference type="PRINTS" id="PR00508">
    <property type="entry name" value="S21N4MTFRASE"/>
</dbReference>
<evidence type="ECO:0000256" key="4">
    <source>
        <dbReference type="ARBA" id="ARBA00022691"/>
    </source>
</evidence>
<gene>
    <name evidence="11" type="ORF">OMM_00648</name>
</gene>
<evidence type="ECO:0000256" key="7">
    <source>
        <dbReference type="ARBA" id="ARBA00049120"/>
    </source>
</evidence>
<reference evidence="12" key="1">
    <citation type="submission" date="2012-11" db="EMBL/GenBank/DDBJ databases">
        <authorList>
            <person name="Lucero-Rivera Y.E."/>
            <person name="Tovar-Ramirez D."/>
        </authorList>
    </citation>
    <scope>NUCLEOTIDE SEQUENCE [LARGE SCALE GENOMIC DNA]</scope>
    <source>
        <strain evidence="12">Araruama</strain>
    </source>
</reference>
<keyword evidence="5" id="KW-0680">Restriction system</keyword>
<dbReference type="EC" id="2.1.1.-" evidence="8"/>
<dbReference type="InterPro" id="IPR002941">
    <property type="entry name" value="DNA_methylase_N4/N6"/>
</dbReference>
<comment type="caution">
    <text evidence="11">The sequence shown here is derived from an EMBL/GenBank/DDBJ whole genome shotgun (WGS) entry which is preliminary data.</text>
</comment>
<dbReference type="InterPro" id="IPR001091">
    <property type="entry name" value="RM_Methyltransferase"/>
</dbReference>
<evidence type="ECO:0000256" key="5">
    <source>
        <dbReference type="ARBA" id="ARBA00022747"/>
    </source>
</evidence>
<dbReference type="PROSITE" id="PS00093">
    <property type="entry name" value="N4_MTASE"/>
    <property type="match status" value="1"/>
</dbReference>
<evidence type="ECO:0000256" key="2">
    <source>
        <dbReference type="ARBA" id="ARBA00022603"/>
    </source>
</evidence>
<name>A0A1V1PGF2_9BACT</name>
<evidence type="ECO:0000256" key="6">
    <source>
        <dbReference type="ARBA" id="ARBA00023125"/>
    </source>
</evidence>
<evidence type="ECO:0000256" key="9">
    <source>
        <dbReference type="SAM" id="MobiDB-lite"/>
    </source>
</evidence>
<evidence type="ECO:0000256" key="1">
    <source>
        <dbReference type="ARBA" id="ARBA00010203"/>
    </source>
</evidence>
<evidence type="ECO:0000313" key="11">
    <source>
        <dbReference type="EMBL" id="ETR73868.1"/>
    </source>
</evidence>
<evidence type="ECO:0000256" key="8">
    <source>
        <dbReference type="RuleBase" id="RU362026"/>
    </source>
</evidence>
<dbReference type="InterPro" id="IPR017985">
    <property type="entry name" value="MeTrfase_CN4_CS"/>
</dbReference>
<feature type="region of interest" description="Disordered" evidence="9">
    <location>
        <begin position="309"/>
        <end position="350"/>
    </location>
</feature>
<dbReference type="Pfam" id="PF01555">
    <property type="entry name" value="N6_N4_Mtase"/>
    <property type="match status" value="1"/>
</dbReference>
<keyword evidence="4" id="KW-0949">S-adenosyl-L-methionine</keyword>
<dbReference type="GO" id="GO:0032259">
    <property type="term" value="P:methylation"/>
    <property type="evidence" value="ECO:0007669"/>
    <property type="project" value="UniProtKB-KW"/>
</dbReference>
<dbReference type="Proteomes" id="UP000189670">
    <property type="component" value="Unassembled WGS sequence"/>
</dbReference>